<organism evidence="1 3">
    <name type="scientific">Treponema socranskii subsp. socranskii VPI DR56BR1116 = ATCC 35536</name>
    <dbReference type="NCBI Taxonomy" id="1125725"/>
    <lineage>
        <taxon>Bacteria</taxon>
        <taxon>Pseudomonadati</taxon>
        <taxon>Spirochaetota</taxon>
        <taxon>Spirochaetia</taxon>
        <taxon>Spirochaetales</taxon>
        <taxon>Treponemataceae</taxon>
        <taxon>Treponema</taxon>
    </lineage>
</organism>
<protein>
    <submittedName>
        <fullName evidence="1">Uncharacterized protein</fullName>
    </submittedName>
</protein>
<accession>U1FPI4</accession>
<dbReference type="STRING" id="1125725.HMPREF1325_1334"/>
<proteinExistence type="predicted"/>
<dbReference type="EMBL" id="AUZJ01000005">
    <property type="protein sequence ID" value="ERF61793.1"/>
    <property type="molecule type" value="Genomic_DNA"/>
</dbReference>
<dbReference type="Proteomes" id="UP000016412">
    <property type="component" value="Unassembled WGS sequence"/>
</dbReference>
<dbReference type="PATRIC" id="fig|1125725.3.peg.218"/>
<comment type="caution">
    <text evidence="1">The sequence shown here is derived from an EMBL/GenBank/DDBJ whole genome shotgun (WGS) entry which is preliminary data.</text>
</comment>
<dbReference type="EMBL" id="AVQI01000002">
    <property type="protein sequence ID" value="ERK05118.1"/>
    <property type="molecule type" value="Genomic_DNA"/>
</dbReference>
<gene>
    <name evidence="2" type="ORF">HMPREF0860_1599</name>
    <name evidence="1" type="ORF">HMPREF1325_1334</name>
</gene>
<evidence type="ECO:0000313" key="1">
    <source>
        <dbReference type="EMBL" id="ERF61793.1"/>
    </source>
</evidence>
<evidence type="ECO:0000313" key="4">
    <source>
        <dbReference type="Proteomes" id="UP000016646"/>
    </source>
</evidence>
<reference evidence="3 4" key="1">
    <citation type="submission" date="2013-08" db="EMBL/GenBank/DDBJ databases">
        <authorList>
            <person name="Durkin A.S."/>
            <person name="Haft D.R."/>
            <person name="McCorrison J."/>
            <person name="Torralba M."/>
            <person name="Gillis M."/>
            <person name="Haft D.H."/>
            <person name="Methe B."/>
            <person name="Sutton G."/>
            <person name="Nelson K.E."/>
        </authorList>
    </citation>
    <scope>NUCLEOTIDE SEQUENCE [LARGE SCALE GENOMIC DNA]</scope>
    <source>
        <strain evidence="2 4">ATCC 35536</strain>
        <strain evidence="1 3">VPI DR56BR1116</strain>
    </source>
</reference>
<name>U1FPI4_TRESO</name>
<dbReference type="AlphaFoldDB" id="U1FPI4"/>
<evidence type="ECO:0000313" key="2">
    <source>
        <dbReference type="EMBL" id="ERK05118.1"/>
    </source>
</evidence>
<evidence type="ECO:0000313" key="3">
    <source>
        <dbReference type="Proteomes" id="UP000016412"/>
    </source>
</evidence>
<keyword evidence="4" id="KW-1185">Reference proteome</keyword>
<dbReference type="InterPro" id="IPR019612">
    <property type="entry name" value="Minor_capsid_put"/>
</dbReference>
<sequence length="71" mass="7860">MRCEPVKAEVLAGNGVQRDDKLTLFVDCTHSAFVPEKGMQVEFLGTAYTVREATPYFADTANVHHYEAALV</sequence>
<dbReference type="Pfam" id="PF10665">
    <property type="entry name" value="Minor_capsid_1"/>
    <property type="match status" value="1"/>
</dbReference>
<dbReference type="Proteomes" id="UP000016646">
    <property type="component" value="Unassembled WGS sequence"/>
</dbReference>